<dbReference type="EMBL" id="BKCJ010003948">
    <property type="protein sequence ID" value="GEU58115.1"/>
    <property type="molecule type" value="Genomic_DNA"/>
</dbReference>
<protein>
    <submittedName>
        <fullName evidence="1">Ras GTPase-activating protein-binding protein 1-like isoform X1</fullName>
    </submittedName>
</protein>
<comment type="caution">
    <text evidence="1">The sequence shown here is derived from an EMBL/GenBank/DDBJ whole genome shotgun (WGS) entry which is preliminary data.</text>
</comment>
<proteinExistence type="predicted"/>
<evidence type="ECO:0000313" key="1">
    <source>
        <dbReference type="EMBL" id="GEU58115.1"/>
    </source>
</evidence>
<accession>A0A6L2LD27</accession>
<name>A0A6L2LD27_TANCI</name>
<reference evidence="1" key="1">
    <citation type="journal article" date="2019" name="Sci. Rep.">
        <title>Draft genome of Tanacetum cinerariifolium, the natural source of mosquito coil.</title>
        <authorList>
            <person name="Yamashiro T."/>
            <person name="Shiraishi A."/>
            <person name="Satake H."/>
            <person name="Nakayama K."/>
        </authorList>
    </citation>
    <scope>NUCLEOTIDE SEQUENCE</scope>
</reference>
<dbReference type="AlphaFoldDB" id="A0A6L2LD27"/>
<gene>
    <name evidence="1" type="ORF">Tci_030093</name>
</gene>
<organism evidence="1">
    <name type="scientific">Tanacetum cinerariifolium</name>
    <name type="common">Dalmatian daisy</name>
    <name type="synonym">Chrysanthemum cinerariifolium</name>
    <dbReference type="NCBI Taxonomy" id="118510"/>
    <lineage>
        <taxon>Eukaryota</taxon>
        <taxon>Viridiplantae</taxon>
        <taxon>Streptophyta</taxon>
        <taxon>Embryophyta</taxon>
        <taxon>Tracheophyta</taxon>
        <taxon>Spermatophyta</taxon>
        <taxon>Magnoliopsida</taxon>
        <taxon>eudicotyledons</taxon>
        <taxon>Gunneridae</taxon>
        <taxon>Pentapetalae</taxon>
        <taxon>asterids</taxon>
        <taxon>campanulids</taxon>
        <taxon>Asterales</taxon>
        <taxon>Asteraceae</taxon>
        <taxon>Asteroideae</taxon>
        <taxon>Anthemideae</taxon>
        <taxon>Anthemidinae</taxon>
        <taxon>Tanacetum</taxon>
    </lineage>
</organism>
<sequence length="206" mass="23482">MDNLDSTRSPKFINRGDLRYHLHFGMMNVGRPIHGICYPPQGYPTQQGYPPQGYPLQQGYLVPFSSLVHAPNKHQLKKQAQSHVNNALTTVIVVEPVASSVDSVQNGNHEEEAEGYSVYIKGLSISVTKATPSWLSWGWLDTLFQYLNNLDMLNVLSRERLGCFEELIVKPRKVLKTMKLEEARTRIEFSNAAMFTIYHMVKEPNF</sequence>